<dbReference type="EMBL" id="CP002098">
    <property type="protein sequence ID" value="ADM27970.1"/>
    <property type="molecule type" value="Genomic_DNA"/>
</dbReference>
<evidence type="ECO:0000313" key="6">
    <source>
        <dbReference type="EMBL" id="ADM27970.1"/>
    </source>
</evidence>
<dbReference type="InterPro" id="IPR027534">
    <property type="entry name" value="Ribosomal_P1/P2"/>
</dbReference>
<dbReference type="GO" id="GO:0006414">
    <property type="term" value="P:translational elongation"/>
    <property type="evidence" value="ECO:0007669"/>
    <property type="project" value="InterPro"/>
</dbReference>
<accession>E0SP24</accession>
<protein>
    <recommendedName>
        <fullName evidence="4">Large ribosomal subunit protein P1</fullName>
    </recommendedName>
</protein>
<evidence type="ECO:0000256" key="3">
    <source>
        <dbReference type="ARBA" id="ARBA00023274"/>
    </source>
</evidence>
<evidence type="ECO:0000256" key="5">
    <source>
        <dbReference type="SAM" id="MobiDB-lite"/>
    </source>
</evidence>
<name>E0SP24_IGNAA</name>
<organism evidence="6 7">
    <name type="scientific">Ignisphaera aggregans (strain DSM 17230 / JCM 13409 / AQ1.S1)</name>
    <dbReference type="NCBI Taxonomy" id="583356"/>
    <lineage>
        <taxon>Archaea</taxon>
        <taxon>Thermoproteota</taxon>
        <taxon>Thermoprotei</taxon>
        <taxon>Desulfurococcales</taxon>
        <taxon>Desulfurococcaceae</taxon>
        <taxon>Ignisphaera</taxon>
    </lineage>
</organism>
<keyword evidence="2 4" id="KW-0689">Ribosomal protein</keyword>
<dbReference type="AlphaFoldDB" id="E0SP24"/>
<dbReference type="GO" id="GO:0003735">
    <property type="term" value="F:structural constituent of ribosome"/>
    <property type="evidence" value="ECO:0007669"/>
    <property type="project" value="InterPro"/>
</dbReference>
<dbReference type="GO" id="GO:1990904">
    <property type="term" value="C:ribonucleoprotein complex"/>
    <property type="evidence" value="ECO:0007669"/>
    <property type="project" value="UniProtKB-KW"/>
</dbReference>
<proteinExistence type="inferred from homology"/>
<dbReference type="HOGENOM" id="CLU_114656_2_0_2"/>
<comment type="subunit">
    <text evidence="4">Part of the 50S ribosomal subunit. Homodimer, it forms part of the ribosomal stalk which helps the ribosome interact with GTP-bound translation factors. Forms a heptameric L10(L12)2(L12)2(L12)2 complex, where L10 forms an elongated spine to which the L12 dimers bind in a sequential fashion.</text>
</comment>
<dbReference type="Proteomes" id="UP000001304">
    <property type="component" value="Chromosome"/>
</dbReference>
<feature type="region of interest" description="Disordered" evidence="5">
    <location>
        <begin position="69"/>
        <end position="109"/>
    </location>
</feature>
<evidence type="ECO:0000256" key="2">
    <source>
        <dbReference type="ARBA" id="ARBA00022980"/>
    </source>
</evidence>
<feature type="compositionally biased region" description="Low complexity" evidence="5">
    <location>
        <begin position="69"/>
        <end position="78"/>
    </location>
</feature>
<dbReference type="CDD" id="cd05832">
    <property type="entry name" value="Ribosomal_L12p"/>
    <property type="match status" value="1"/>
</dbReference>
<evidence type="ECO:0000256" key="1">
    <source>
        <dbReference type="ARBA" id="ARBA00005436"/>
    </source>
</evidence>
<dbReference type="HAMAP" id="MF_01478">
    <property type="entry name" value="Ribosomal_L12_arch"/>
    <property type="match status" value="1"/>
</dbReference>
<reference evidence="6 7" key="1">
    <citation type="journal article" date="2010" name="Stand. Genomic Sci.">
        <title>Complete genome sequence of Ignisphaera aggregans type strain (AQ1.S1).</title>
        <authorList>
            <person name="Goker M."/>
            <person name="Held B."/>
            <person name="Lapidus A."/>
            <person name="Nolan M."/>
            <person name="Spring S."/>
            <person name="Yasawong M."/>
            <person name="Lucas S."/>
            <person name="Glavina Del Rio T."/>
            <person name="Tice H."/>
            <person name="Cheng J.F."/>
            <person name="Goodwin L."/>
            <person name="Tapia R."/>
            <person name="Pitluck S."/>
            <person name="Liolios K."/>
            <person name="Ivanova N."/>
            <person name="Mavromatis K."/>
            <person name="Mikhailova N."/>
            <person name="Pati A."/>
            <person name="Chen A."/>
            <person name="Palaniappan K."/>
            <person name="Brambilla E."/>
            <person name="Land M."/>
            <person name="Hauser L."/>
            <person name="Chang Y.J."/>
            <person name="Jeffries C.D."/>
            <person name="Brettin T."/>
            <person name="Detter J.C."/>
            <person name="Han C."/>
            <person name="Rohde M."/>
            <person name="Sikorski J."/>
            <person name="Woyke T."/>
            <person name="Bristow J."/>
            <person name="Eisen J.A."/>
            <person name="Markowitz V."/>
            <person name="Hugenholtz P."/>
            <person name="Kyrpides N.C."/>
            <person name="Klenk H.P."/>
        </authorList>
    </citation>
    <scope>NUCLEOTIDE SEQUENCE [LARGE SCALE GENOMIC DNA]</scope>
    <source>
        <strain evidence="7">DSM 17230 / JCM 13409 / AQ1.S1</strain>
    </source>
</reference>
<feature type="compositionally biased region" description="Basic and acidic residues" evidence="5">
    <location>
        <begin position="79"/>
        <end position="95"/>
    </location>
</feature>
<dbReference type="InterPro" id="IPR038716">
    <property type="entry name" value="P1/P2_N_sf"/>
</dbReference>
<dbReference type="Gene3D" id="1.10.10.1410">
    <property type="match status" value="1"/>
</dbReference>
<keyword evidence="3 4" id="KW-0687">Ribonucleoprotein</keyword>
<dbReference type="FunFam" id="1.10.10.1410:FF:000002">
    <property type="entry name" value="60S acidic ribosomal protein P2"/>
    <property type="match status" value="1"/>
</dbReference>
<gene>
    <name evidence="4" type="primary">rpl12</name>
    <name evidence="6" type="ordered locus">Igag_1164</name>
</gene>
<evidence type="ECO:0000313" key="7">
    <source>
        <dbReference type="Proteomes" id="UP000001304"/>
    </source>
</evidence>
<dbReference type="KEGG" id="iag:Igag_1164"/>
<dbReference type="NCBIfam" id="TIGR03685">
    <property type="entry name" value="ribo_P1_arch"/>
    <property type="match status" value="1"/>
</dbReference>
<dbReference type="Pfam" id="PF00428">
    <property type="entry name" value="Ribosomal_60s"/>
    <property type="match status" value="1"/>
</dbReference>
<dbReference type="InterPro" id="IPR022295">
    <property type="entry name" value="Ribosomal_P1_arc"/>
</dbReference>
<keyword evidence="7" id="KW-1185">Reference proteome</keyword>
<evidence type="ECO:0000256" key="4">
    <source>
        <dbReference type="HAMAP-Rule" id="MF_01478"/>
    </source>
</evidence>
<comment type="similarity">
    <text evidence="1 4">Belongs to the eukaryotic ribosomal protein P1/P2 family.</text>
</comment>
<dbReference type="STRING" id="583356.Igag_1164"/>
<dbReference type="GO" id="GO:0005840">
    <property type="term" value="C:ribosome"/>
    <property type="evidence" value="ECO:0007669"/>
    <property type="project" value="UniProtKB-KW"/>
</dbReference>
<comment type="function">
    <text evidence="4">Forms part of the ribosomal stalk, playing a central role in the interaction of the ribosome with GTP-bound translation factors.</text>
</comment>
<sequence length="109" mass="11616">MEYVYAVLLLHSAKRDISEDNLRRVLEAAGIAVDDIRLKALVAAVKEINIDDVLKSAFALPTTPVAVPATGTQAPAAPAKEEAKAEEKEEKKEGVSEEELAEGLSALFG</sequence>